<dbReference type="HOGENOM" id="CLU_1193853_0_0_4"/>
<proteinExistence type="predicted"/>
<evidence type="ECO:0000313" key="2">
    <source>
        <dbReference type="EMBL" id="CAD84637.1"/>
    </source>
</evidence>
<evidence type="ECO:0000256" key="1">
    <source>
        <dbReference type="SAM" id="SignalP"/>
    </source>
</evidence>
<dbReference type="OrthoDB" id="8566463at2"/>
<keyword evidence="3" id="KW-1185">Reference proteome</keyword>
<feature type="chain" id="PRO_5004297216" description="PEP-CTERM protein-sorting domain-containing protein" evidence="1">
    <location>
        <begin position="23"/>
        <end position="232"/>
    </location>
</feature>
<evidence type="ECO:0000313" key="3">
    <source>
        <dbReference type="Proteomes" id="UP000001416"/>
    </source>
</evidence>
<dbReference type="KEGG" id="neu:NE0726"/>
<dbReference type="Proteomes" id="UP000001416">
    <property type="component" value="Chromosome"/>
</dbReference>
<gene>
    <name evidence="2" type="ordered locus">NE0726</name>
</gene>
<accession>Q82WF4</accession>
<keyword evidence="1" id="KW-0732">Signal</keyword>
<name>Q82WF4_NITEU</name>
<feature type="signal peptide" evidence="1">
    <location>
        <begin position="1"/>
        <end position="22"/>
    </location>
</feature>
<dbReference type="RefSeq" id="WP_011111344.1">
    <property type="nucleotide sequence ID" value="NC_004757.1"/>
</dbReference>
<dbReference type="EMBL" id="AL954747">
    <property type="protein sequence ID" value="CAD84637.1"/>
    <property type="molecule type" value="Genomic_DNA"/>
</dbReference>
<protein>
    <recommendedName>
        <fullName evidence="4">PEP-CTERM protein-sorting domain-containing protein</fullName>
    </recommendedName>
</protein>
<dbReference type="eggNOG" id="COG3055">
    <property type="taxonomic scope" value="Bacteria"/>
</dbReference>
<organism evidence="2 3">
    <name type="scientific">Nitrosomonas europaea (strain ATCC 19718 / CIP 103999 / KCTC 2705 / NBRC 14298)</name>
    <dbReference type="NCBI Taxonomy" id="228410"/>
    <lineage>
        <taxon>Bacteria</taxon>
        <taxon>Pseudomonadati</taxon>
        <taxon>Pseudomonadota</taxon>
        <taxon>Betaproteobacteria</taxon>
        <taxon>Nitrosomonadales</taxon>
        <taxon>Nitrosomonadaceae</taxon>
        <taxon>Nitrosomonas</taxon>
    </lineage>
</organism>
<dbReference type="AlphaFoldDB" id="Q82WF4"/>
<evidence type="ECO:0008006" key="4">
    <source>
        <dbReference type="Google" id="ProtNLM"/>
    </source>
</evidence>
<dbReference type="GeneID" id="87103919"/>
<sequence>MLSLCRIIISLLLVGLSGQAAADISNSPNPYDAGYGFDTPDEAGWGGWMRGGASTLYAEWDTISDASYGGSGDRTAAPDIGTHNVADAYLSWNPGVFVTSTGNLITPSVVQEFFIRISPVSLFSGPLVVALQVEMWGDEPAAPLLNGLAASSWTRTFTGTSVTDHDLNQYLGLWYFANTVNHFEFDLTNQPFISLAQVAVDIAQVSEPYMLAIMLTGLILIGSMTRYRSRPI</sequence>
<reference evidence="2 3" key="1">
    <citation type="journal article" date="2003" name="J. Bacteriol.">
        <title>Complete genome sequence of the ammonia-oxidizing bacterium and obligate chemolithoautotroph Nitrosomonas europaea.</title>
        <authorList>
            <person name="Chain P."/>
            <person name="Lamerdin J."/>
            <person name="Larimer F."/>
            <person name="Regala W."/>
            <person name="Land M."/>
            <person name="Hauser L."/>
            <person name="Hooper A."/>
            <person name="Klotz M."/>
            <person name="Norton J."/>
            <person name="Sayavedra-Soto L."/>
            <person name="Arciero D."/>
            <person name="Hommes N."/>
            <person name="Whittaker M."/>
            <person name="Arp D."/>
        </authorList>
    </citation>
    <scope>NUCLEOTIDE SEQUENCE [LARGE SCALE GENOMIC DNA]</scope>
    <source>
        <strain evidence="3">ATCC 19718 / CIP 103999 / KCTC 2705 / NBRC 14298</strain>
    </source>
</reference>